<dbReference type="EMBL" id="CAJMWX010001493">
    <property type="protein sequence ID" value="CAE6491886.1"/>
    <property type="molecule type" value="Genomic_DNA"/>
</dbReference>
<dbReference type="InterPro" id="IPR001245">
    <property type="entry name" value="Ser-Thr/Tyr_kinase_cat_dom"/>
</dbReference>
<reference evidence="11" key="1">
    <citation type="submission" date="2021-01" db="EMBL/GenBank/DDBJ databases">
        <authorList>
            <person name="Kaushik A."/>
        </authorList>
    </citation>
    <scope>NUCLEOTIDE SEQUENCE</scope>
    <source>
        <strain evidence="11">AG4-R118</strain>
    </source>
</reference>
<dbReference type="Pfam" id="PF01363">
    <property type="entry name" value="FYVE"/>
    <property type="match status" value="1"/>
</dbReference>
<comment type="caution">
    <text evidence="11">The sequence shown here is derived from an EMBL/GenBank/DDBJ whole genome shotgun (WGS) entry which is preliminary data.</text>
</comment>
<gene>
    <name evidence="11" type="ORF">RDB_LOCUS141462</name>
</gene>
<keyword evidence="2" id="KW-0479">Metal-binding</keyword>
<dbReference type="GO" id="GO:0004672">
    <property type="term" value="F:protein kinase activity"/>
    <property type="evidence" value="ECO:0007669"/>
    <property type="project" value="InterPro"/>
</dbReference>
<dbReference type="GO" id="GO:0008270">
    <property type="term" value="F:zinc ion binding"/>
    <property type="evidence" value="ECO:0007669"/>
    <property type="project" value="UniProtKB-KW"/>
</dbReference>
<protein>
    <submittedName>
        <fullName evidence="11">Uncharacterized protein</fullName>
    </submittedName>
</protein>
<name>A0A8H3CSW8_9AGAM</name>
<keyword evidence="7" id="KW-0067">ATP-binding</keyword>
<evidence type="ECO:0000313" key="11">
    <source>
        <dbReference type="EMBL" id="CAE6491886.1"/>
    </source>
</evidence>
<dbReference type="InterPro" id="IPR008271">
    <property type="entry name" value="Ser/Thr_kinase_AS"/>
</dbReference>
<dbReference type="SUPFAM" id="SSF57903">
    <property type="entry name" value="FYVE/PHD zinc finger"/>
    <property type="match status" value="1"/>
</dbReference>
<feature type="domain" description="FYVE-type" evidence="10">
    <location>
        <begin position="257"/>
        <end position="327"/>
    </location>
</feature>
<organism evidence="11 12">
    <name type="scientific">Rhizoctonia solani</name>
    <dbReference type="NCBI Taxonomy" id="456999"/>
    <lineage>
        <taxon>Eukaryota</taxon>
        <taxon>Fungi</taxon>
        <taxon>Dikarya</taxon>
        <taxon>Basidiomycota</taxon>
        <taxon>Agaricomycotina</taxon>
        <taxon>Agaricomycetes</taxon>
        <taxon>Cantharellales</taxon>
        <taxon>Ceratobasidiaceae</taxon>
        <taxon>Rhizoctonia</taxon>
    </lineage>
</organism>
<evidence type="ECO:0000256" key="2">
    <source>
        <dbReference type="ARBA" id="ARBA00022723"/>
    </source>
</evidence>
<dbReference type="PANTHER" id="PTHR48016">
    <property type="entry name" value="MAP KINASE KINASE KINASE SSK2-RELATED-RELATED"/>
    <property type="match status" value="1"/>
</dbReference>
<dbReference type="CDD" id="cd15760">
    <property type="entry name" value="FYVE_scVPS27p_like"/>
    <property type="match status" value="1"/>
</dbReference>
<sequence>MDGEWKPKLVFISASRDRSLPPGECEKRDITLFNVLQKSSQIADAVAYLRSCNMVHGDIKGANILVSDEHIPKLADFGNSVLGEYTLTFTTTTTRPHMTVRWTAPEIFLEETKHTFEGDVYALGMTILEIFTGSAPYEGLLDVAVMRRLMLREQPERPQQHMPTGDELSDHLWDLLTSCWDSEPKKRPFAAVVRNKLKVMKKKRMPGVYCPRMSFSTHFTRVGLRYSTRPNEHFAVLLPKSLWKPDEMADGCDTLTCDAKFSLFERRHHCRRCGDVFCQACSSHQTLLLDTTNLPFFSPPEDISFAHGPPGPMVYSRVCDDCHALIYGLPASSYIASQSFLVF</sequence>
<dbReference type="InterPro" id="IPR000306">
    <property type="entry name" value="Znf_FYVE"/>
</dbReference>
<dbReference type="InterPro" id="IPR011009">
    <property type="entry name" value="Kinase-like_dom_sf"/>
</dbReference>
<dbReference type="SMART" id="SM00064">
    <property type="entry name" value="FYVE"/>
    <property type="match status" value="1"/>
</dbReference>
<keyword evidence="1" id="KW-0808">Transferase</keyword>
<feature type="domain" description="Protein kinase" evidence="9">
    <location>
        <begin position="1"/>
        <end position="200"/>
    </location>
</feature>
<dbReference type="Pfam" id="PF07714">
    <property type="entry name" value="PK_Tyr_Ser-Thr"/>
    <property type="match status" value="1"/>
</dbReference>
<dbReference type="PANTHER" id="PTHR48016:SF56">
    <property type="entry name" value="MAPKK KINASE"/>
    <property type="match status" value="1"/>
</dbReference>
<evidence type="ECO:0000259" key="10">
    <source>
        <dbReference type="PROSITE" id="PS50178"/>
    </source>
</evidence>
<dbReference type="PROSITE" id="PS50011">
    <property type="entry name" value="PROTEIN_KINASE_DOM"/>
    <property type="match status" value="1"/>
</dbReference>
<evidence type="ECO:0000256" key="7">
    <source>
        <dbReference type="ARBA" id="ARBA00022840"/>
    </source>
</evidence>
<dbReference type="Proteomes" id="UP000663888">
    <property type="component" value="Unassembled WGS sequence"/>
</dbReference>
<keyword evidence="3" id="KW-0547">Nucleotide-binding</keyword>
<proteinExistence type="predicted"/>
<dbReference type="InterPro" id="IPR050538">
    <property type="entry name" value="MAP_kinase_kinase_kinase"/>
</dbReference>
<accession>A0A8H3CSW8</accession>
<dbReference type="InterPro" id="IPR011011">
    <property type="entry name" value="Znf_FYVE_PHD"/>
</dbReference>
<dbReference type="GO" id="GO:0005524">
    <property type="term" value="F:ATP binding"/>
    <property type="evidence" value="ECO:0007669"/>
    <property type="project" value="UniProtKB-KW"/>
</dbReference>
<evidence type="ECO:0000313" key="12">
    <source>
        <dbReference type="Proteomes" id="UP000663888"/>
    </source>
</evidence>
<evidence type="ECO:0000256" key="5">
    <source>
        <dbReference type="ARBA" id="ARBA00022777"/>
    </source>
</evidence>
<dbReference type="InterPro" id="IPR000719">
    <property type="entry name" value="Prot_kinase_dom"/>
</dbReference>
<keyword evidence="4 8" id="KW-0863">Zinc-finger</keyword>
<evidence type="ECO:0000259" key="9">
    <source>
        <dbReference type="PROSITE" id="PS50011"/>
    </source>
</evidence>
<keyword evidence="6" id="KW-0862">Zinc</keyword>
<dbReference type="Gene3D" id="3.30.40.10">
    <property type="entry name" value="Zinc/RING finger domain, C3HC4 (zinc finger)"/>
    <property type="match status" value="1"/>
</dbReference>
<dbReference type="SMART" id="SM00220">
    <property type="entry name" value="S_TKc"/>
    <property type="match status" value="1"/>
</dbReference>
<dbReference type="PROSITE" id="PS50178">
    <property type="entry name" value="ZF_FYVE"/>
    <property type="match status" value="1"/>
</dbReference>
<dbReference type="InterPro" id="IPR013083">
    <property type="entry name" value="Znf_RING/FYVE/PHD"/>
</dbReference>
<dbReference type="InterPro" id="IPR017455">
    <property type="entry name" value="Znf_FYVE-rel"/>
</dbReference>
<keyword evidence="5" id="KW-0418">Kinase</keyword>
<evidence type="ECO:0000256" key="3">
    <source>
        <dbReference type="ARBA" id="ARBA00022741"/>
    </source>
</evidence>
<evidence type="ECO:0000256" key="6">
    <source>
        <dbReference type="ARBA" id="ARBA00022833"/>
    </source>
</evidence>
<dbReference type="AlphaFoldDB" id="A0A8H3CSW8"/>
<dbReference type="GO" id="GO:0000165">
    <property type="term" value="P:MAPK cascade"/>
    <property type="evidence" value="ECO:0007669"/>
    <property type="project" value="UniProtKB-ARBA"/>
</dbReference>
<evidence type="ECO:0000256" key="8">
    <source>
        <dbReference type="PROSITE-ProRule" id="PRU00091"/>
    </source>
</evidence>
<dbReference type="Gene3D" id="1.10.510.10">
    <property type="entry name" value="Transferase(Phosphotransferase) domain 1"/>
    <property type="match status" value="1"/>
</dbReference>
<evidence type="ECO:0000256" key="1">
    <source>
        <dbReference type="ARBA" id="ARBA00022679"/>
    </source>
</evidence>
<evidence type="ECO:0000256" key="4">
    <source>
        <dbReference type="ARBA" id="ARBA00022771"/>
    </source>
</evidence>
<dbReference type="SUPFAM" id="SSF56112">
    <property type="entry name" value="Protein kinase-like (PK-like)"/>
    <property type="match status" value="1"/>
</dbReference>
<dbReference type="PROSITE" id="PS00108">
    <property type="entry name" value="PROTEIN_KINASE_ST"/>
    <property type="match status" value="1"/>
</dbReference>